<dbReference type="GO" id="GO:0022857">
    <property type="term" value="F:transmembrane transporter activity"/>
    <property type="evidence" value="ECO:0007669"/>
    <property type="project" value="TreeGrafter"/>
</dbReference>
<dbReference type="EMBL" id="KV454413">
    <property type="protein sequence ID" value="ODQ63911.1"/>
    <property type="molecule type" value="Genomic_DNA"/>
</dbReference>
<feature type="repeat" description="Solcar" evidence="9">
    <location>
        <begin position="117"/>
        <end position="215"/>
    </location>
</feature>
<dbReference type="OrthoDB" id="2382881at2759"/>
<dbReference type="Proteomes" id="UP000095009">
    <property type="component" value="Unassembled WGS sequence"/>
</dbReference>
<evidence type="ECO:0000313" key="11">
    <source>
        <dbReference type="EMBL" id="ODQ63911.1"/>
    </source>
</evidence>
<dbReference type="Gene3D" id="1.50.40.10">
    <property type="entry name" value="Mitochondrial carrier domain"/>
    <property type="match status" value="1"/>
</dbReference>
<dbReference type="SUPFAM" id="SSF103506">
    <property type="entry name" value="Mitochondrial carrier"/>
    <property type="match status" value="1"/>
</dbReference>
<accession>A0A1E3PEU1</accession>
<keyword evidence="4 9" id="KW-0812">Transmembrane</keyword>
<sequence>IHLGPAFEPYKSSFAAWVAGLAGTTVGFPFDSVKSRLQTYKFSSSWDCIIETKNKEGLRGFFRGVTVPLISSSIVRSLSVTVYTNTRPIFRDFWYGDNVNKYEPTINTSPLYVRALHELSIAWLAGTTAGAACSIVACPFEFTKLAAQIEILVQAEGKSIIKTAFKGQRSTLEIARDLVKAGGPLALYSGYKFHLTRDLVGSAVYWSTYELFKLSISSISPNNKKVRSAAIAVGGAFAGMTCWCVVYPFDTYKSNIQKNVLKETIIINNLKKATGAERDSLLKMLKTQREINRSTRLSDYLNRAIYRGLGISMARTALIGITFFTCYENLLSIIA</sequence>
<dbReference type="PANTHER" id="PTHR45624:SF9">
    <property type="entry name" value="CARRIER PROTEIN, PUTATIVE (AFU_ORTHOLOGUE AFUA_4G06390)-RELATED"/>
    <property type="match status" value="1"/>
</dbReference>
<dbReference type="PANTHER" id="PTHR45624">
    <property type="entry name" value="MITOCHONDRIAL BASIC AMINO ACIDS TRANSPORTER-RELATED"/>
    <property type="match status" value="1"/>
</dbReference>
<keyword evidence="3 10" id="KW-0813">Transport</keyword>
<comment type="similarity">
    <text evidence="2 10">Belongs to the mitochondrial carrier (TC 2.A.29) family.</text>
</comment>
<keyword evidence="6" id="KW-1133">Transmembrane helix</keyword>
<name>A0A1E3PEU1_9ASCO</name>
<evidence type="ECO:0000256" key="10">
    <source>
        <dbReference type="RuleBase" id="RU000488"/>
    </source>
</evidence>
<evidence type="ECO:0000313" key="12">
    <source>
        <dbReference type="Proteomes" id="UP000095009"/>
    </source>
</evidence>
<feature type="non-terminal residue" evidence="11">
    <location>
        <position position="1"/>
    </location>
</feature>
<gene>
    <name evidence="11" type="ORF">NADFUDRAFT_7394</name>
</gene>
<dbReference type="PROSITE" id="PS50920">
    <property type="entry name" value="SOLCAR"/>
    <property type="match status" value="3"/>
</dbReference>
<reference evidence="11 12" key="1">
    <citation type="journal article" date="2016" name="Proc. Natl. Acad. Sci. U.S.A.">
        <title>Comparative genomics of biotechnologically important yeasts.</title>
        <authorList>
            <person name="Riley R."/>
            <person name="Haridas S."/>
            <person name="Wolfe K.H."/>
            <person name="Lopes M.R."/>
            <person name="Hittinger C.T."/>
            <person name="Goeker M."/>
            <person name="Salamov A.A."/>
            <person name="Wisecaver J.H."/>
            <person name="Long T.M."/>
            <person name="Calvey C.H."/>
            <person name="Aerts A.L."/>
            <person name="Barry K.W."/>
            <person name="Choi C."/>
            <person name="Clum A."/>
            <person name="Coughlan A.Y."/>
            <person name="Deshpande S."/>
            <person name="Douglass A.P."/>
            <person name="Hanson S.J."/>
            <person name="Klenk H.-P."/>
            <person name="LaButti K.M."/>
            <person name="Lapidus A."/>
            <person name="Lindquist E.A."/>
            <person name="Lipzen A.M."/>
            <person name="Meier-Kolthoff J.P."/>
            <person name="Ohm R.A."/>
            <person name="Otillar R.P."/>
            <person name="Pangilinan J.L."/>
            <person name="Peng Y."/>
            <person name="Rokas A."/>
            <person name="Rosa C.A."/>
            <person name="Scheuner C."/>
            <person name="Sibirny A.A."/>
            <person name="Slot J.C."/>
            <person name="Stielow J.B."/>
            <person name="Sun H."/>
            <person name="Kurtzman C.P."/>
            <person name="Blackwell M."/>
            <person name="Grigoriev I.V."/>
            <person name="Jeffries T.W."/>
        </authorList>
    </citation>
    <scope>NUCLEOTIDE SEQUENCE [LARGE SCALE GENOMIC DNA]</scope>
    <source>
        <strain evidence="11 12">DSM 6958</strain>
    </source>
</reference>
<organism evidence="11 12">
    <name type="scientific">Nadsonia fulvescens var. elongata DSM 6958</name>
    <dbReference type="NCBI Taxonomy" id="857566"/>
    <lineage>
        <taxon>Eukaryota</taxon>
        <taxon>Fungi</taxon>
        <taxon>Dikarya</taxon>
        <taxon>Ascomycota</taxon>
        <taxon>Saccharomycotina</taxon>
        <taxon>Dipodascomycetes</taxon>
        <taxon>Dipodascales</taxon>
        <taxon>Dipodascales incertae sedis</taxon>
        <taxon>Nadsonia</taxon>
    </lineage>
</organism>
<evidence type="ECO:0000256" key="1">
    <source>
        <dbReference type="ARBA" id="ARBA00004225"/>
    </source>
</evidence>
<dbReference type="InterPro" id="IPR018108">
    <property type="entry name" value="MCP_transmembrane"/>
</dbReference>
<dbReference type="InterPro" id="IPR023395">
    <property type="entry name" value="MCP_dom_sf"/>
</dbReference>
<comment type="subcellular location">
    <subcellularLocation>
        <location evidence="1">Mitochondrion membrane</location>
        <topology evidence="1">Multi-pass membrane protein</topology>
    </subcellularLocation>
</comment>
<feature type="non-terminal residue" evidence="11">
    <location>
        <position position="335"/>
    </location>
</feature>
<evidence type="ECO:0000256" key="5">
    <source>
        <dbReference type="ARBA" id="ARBA00022737"/>
    </source>
</evidence>
<evidence type="ECO:0000256" key="6">
    <source>
        <dbReference type="ARBA" id="ARBA00022989"/>
    </source>
</evidence>
<evidence type="ECO:0000256" key="3">
    <source>
        <dbReference type="ARBA" id="ARBA00022448"/>
    </source>
</evidence>
<keyword evidence="12" id="KW-1185">Reference proteome</keyword>
<dbReference type="InterPro" id="IPR050567">
    <property type="entry name" value="Mitochondrial_Carrier"/>
</dbReference>
<keyword evidence="8 9" id="KW-0472">Membrane</keyword>
<evidence type="ECO:0000256" key="8">
    <source>
        <dbReference type="ARBA" id="ARBA00023136"/>
    </source>
</evidence>
<evidence type="ECO:0000256" key="2">
    <source>
        <dbReference type="ARBA" id="ARBA00006375"/>
    </source>
</evidence>
<feature type="repeat" description="Solcar" evidence="9">
    <location>
        <begin position="7"/>
        <end position="89"/>
    </location>
</feature>
<dbReference type="GO" id="GO:0031966">
    <property type="term" value="C:mitochondrial membrane"/>
    <property type="evidence" value="ECO:0007669"/>
    <property type="project" value="UniProtKB-SubCell"/>
</dbReference>
<evidence type="ECO:0000256" key="7">
    <source>
        <dbReference type="ARBA" id="ARBA00023128"/>
    </source>
</evidence>
<keyword evidence="7" id="KW-0496">Mitochondrion</keyword>
<evidence type="ECO:0000256" key="9">
    <source>
        <dbReference type="PROSITE-ProRule" id="PRU00282"/>
    </source>
</evidence>
<proteinExistence type="inferred from homology"/>
<feature type="repeat" description="Solcar" evidence="9">
    <location>
        <begin position="226"/>
        <end position="333"/>
    </location>
</feature>
<keyword evidence="5" id="KW-0677">Repeat</keyword>
<evidence type="ECO:0000256" key="4">
    <source>
        <dbReference type="ARBA" id="ARBA00022692"/>
    </source>
</evidence>
<protein>
    <submittedName>
        <fullName evidence="11">Ornithine transporter of the mitochondrial inner membrane</fullName>
    </submittedName>
</protein>
<dbReference type="AlphaFoldDB" id="A0A1E3PEU1"/>
<dbReference type="Pfam" id="PF00153">
    <property type="entry name" value="Mito_carr"/>
    <property type="match status" value="3"/>
</dbReference>